<dbReference type="OrthoDB" id="365605at2759"/>
<organism evidence="2 3">
    <name type="scientific">Psylliodes chrysocephalus</name>
    <dbReference type="NCBI Taxonomy" id="3402493"/>
    <lineage>
        <taxon>Eukaryota</taxon>
        <taxon>Metazoa</taxon>
        <taxon>Ecdysozoa</taxon>
        <taxon>Arthropoda</taxon>
        <taxon>Hexapoda</taxon>
        <taxon>Insecta</taxon>
        <taxon>Pterygota</taxon>
        <taxon>Neoptera</taxon>
        <taxon>Endopterygota</taxon>
        <taxon>Coleoptera</taxon>
        <taxon>Polyphaga</taxon>
        <taxon>Cucujiformia</taxon>
        <taxon>Chrysomeloidea</taxon>
        <taxon>Chrysomelidae</taxon>
        <taxon>Galerucinae</taxon>
        <taxon>Alticini</taxon>
        <taxon>Psylliodes</taxon>
    </lineage>
</organism>
<dbReference type="EMBL" id="OV651825">
    <property type="protein sequence ID" value="CAH1102694.1"/>
    <property type="molecule type" value="Genomic_DNA"/>
</dbReference>
<keyword evidence="1" id="KW-0732">Signal</keyword>
<reference evidence="2" key="1">
    <citation type="submission" date="2022-01" db="EMBL/GenBank/DDBJ databases">
        <authorList>
            <person name="King R."/>
        </authorList>
    </citation>
    <scope>NUCLEOTIDE SEQUENCE</scope>
</reference>
<name>A0A9P0G5D0_9CUCU</name>
<accession>A0A9P0G5D0</accession>
<dbReference type="Proteomes" id="UP001153636">
    <property type="component" value="Chromosome 13"/>
</dbReference>
<evidence type="ECO:0000313" key="3">
    <source>
        <dbReference type="Proteomes" id="UP001153636"/>
    </source>
</evidence>
<evidence type="ECO:0000313" key="2">
    <source>
        <dbReference type="EMBL" id="CAH1102694.1"/>
    </source>
</evidence>
<evidence type="ECO:0000256" key="1">
    <source>
        <dbReference type="SAM" id="SignalP"/>
    </source>
</evidence>
<protein>
    <recommendedName>
        <fullName evidence="4">VWFC domain-containing protein</fullName>
    </recommendedName>
</protein>
<feature type="chain" id="PRO_5040420011" description="VWFC domain-containing protein" evidence="1">
    <location>
        <begin position="19"/>
        <end position="300"/>
    </location>
</feature>
<keyword evidence="3" id="KW-1185">Reference proteome</keyword>
<sequence length="300" mass="33626">MRFFIIAFLTILATLTYAEEENCNYQGHLIYEDLGCKPVTKDGHACPVEYTCNFEVKNNTCTFRGRSVQLYEKLTDDDTYAACIIGCHCESTDKFDCAELDCPEWLGEPVKFGCYRKYEVGKCCSEGEICPTESTPPPECLINGVISVEGERYFPANTCLECVCNKGYKGKNEPPFCRNQICAAEAHHSEEIHKYCAPHYGGTDSRVLCCPDGWVCPSHNDKTLPANPKAATSNLKCKYGDKTLKLGERIQGQFKWYDGSLRDSQCECIVPPLMTCRDVPRITPTSTSTTPSYIIETIHD</sequence>
<evidence type="ECO:0008006" key="4">
    <source>
        <dbReference type="Google" id="ProtNLM"/>
    </source>
</evidence>
<dbReference type="AlphaFoldDB" id="A0A9P0G5D0"/>
<feature type="signal peptide" evidence="1">
    <location>
        <begin position="1"/>
        <end position="18"/>
    </location>
</feature>
<proteinExistence type="predicted"/>
<gene>
    <name evidence="2" type="ORF">PSYICH_LOCUS4087</name>
</gene>